<sequence>MPRPRSRILLAAVAALALTPTAAQAKGSLLSGYGGPGGGEQVILGSQLLGGPGGSGSTASGSGSGTGARPAAPAPLRAAAPAPSAAPTAAAPAPGATAPATRGDDPRPGTRGSQRRGSGDGARTDRDGAASAPAAAGGDTATVAADRAPGAPVRTAYPSGDAASTLPLDRRDLLLLLGTALLLGLLVLGLRPLTRWQPRDLGGS</sequence>
<feature type="transmembrane region" description="Helical" evidence="2">
    <location>
        <begin position="173"/>
        <end position="190"/>
    </location>
</feature>
<feature type="compositionally biased region" description="Low complexity" evidence="1">
    <location>
        <begin position="67"/>
        <end position="101"/>
    </location>
</feature>
<evidence type="ECO:0000256" key="1">
    <source>
        <dbReference type="SAM" id="MobiDB-lite"/>
    </source>
</evidence>
<gene>
    <name evidence="4" type="ORF">C7Y72_01870</name>
</gene>
<comment type="caution">
    <text evidence="4">The sequence shown here is derived from an EMBL/GenBank/DDBJ whole genome shotgun (WGS) entry which is preliminary data.</text>
</comment>
<dbReference type="AlphaFoldDB" id="A0A2T4UGZ4"/>
<dbReference type="RefSeq" id="WP_107566926.1">
    <property type="nucleotide sequence ID" value="NZ_PYYB01000001.1"/>
</dbReference>
<keyword evidence="3" id="KW-0732">Signal</keyword>
<keyword evidence="2" id="KW-1133">Transmembrane helix</keyword>
<evidence type="ECO:0000256" key="2">
    <source>
        <dbReference type="SAM" id="Phobius"/>
    </source>
</evidence>
<dbReference type="Proteomes" id="UP000240739">
    <property type="component" value="Unassembled WGS sequence"/>
</dbReference>
<feature type="chain" id="PRO_5015432706" evidence="3">
    <location>
        <begin position="26"/>
        <end position="204"/>
    </location>
</feature>
<name>A0A2T4UGZ4_9ACTN</name>
<evidence type="ECO:0000313" key="4">
    <source>
        <dbReference type="EMBL" id="PTL58488.1"/>
    </source>
</evidence>
<keyword evidence="2" id="KW-0812">Transmembrane</keyword>
<keyword evidence="2" id="KW-0472">Membrane</keyword>
<feature type="compositionally biased region" description="Low complexity" evidence="1">
    <location>
        <begin position="129"/>
        <end position="148"/>
    </location>
</feature>
<feature type="compositionally biased region" description="Gly residues" evidence="1">
    <location>
        <begin position="48"/>
        <end position="66"/>
    </location>
</feature>
<organism evidence="4 5">
    <name type="scientific">Paraconexibacter algicola</name>
    <dbReference type="NCBI Taxonomy" id="2133960"/>
    <lineage>
        <taxon>Bacteria</taxon>
        <taxon>Bacillati</taxon>
        <taxon>Actinomycetota</taxon>
        <taxon>Thermoleophilia</taxon>
        <taxon>Solirubrobacterales</taxon>
        <taxon>Paraconexibacteraceae</taxon>
        <taxon>Paraconexibacter</taxon>
    </lineage>
</organism>
<dbReference type="EMBL" id="PYYB01000001">
    <property type="protein sequence ID" value="PTL58488.1"/>
    <property type="molecule type" value="Genomic_DNA"/>
</dbReference>
<accession>A0A2T4UGZ4</accession>
<evidence type="ECO:0000256" key="3">
    <source>
        <dbReference type="SAM" id="SignalP"/>
    </source>
</evidence>
<keyword evidence="5" id="KW-1185">Reference proteome</keyword>
<feature type="region of interest" description="Disordered" evidence="1">
    <location>
        <begin position="27"/>
        <end position="164"/>
    </location>
</feature>
<reference evidence="4 5" key="1">
    <citation type="submission" date="2018-03" db="EMBL/GenBank/DDBJ databases">
        <title>Aquarubrobacter algicola gen. nov., sp. nov., a novel actinobacterium isolated from shallow eutrophic lake during the end of cyanobacterial harmful algal blooms.</title>
        <authorList>
            <person name="Chun S.J."/>
        </authorList>
    </citation>
    <scope>NUCLEOTIDE SEQUENCE [LARGE SCALE GENOMIC DNA]</scope>
    <source>
        <strain evidence="4 5">Seoho-28</strain>
    </source>
</reference>
<protein>
    <submittedName>
        <fullName evidence="4">Uncharacterized protein</fullName>
    </submittedName>
</protein>
<evidence type="ECO:0000313" key="5">
    <source>
        <dbReference type="Proteomes" id="UP000240739"/>
    </source>
</evidence>
<proteinExistence type="predicted"/>
<feature type="signal peptide" evidence="3">
    <location>
        <begin position="1"/>
        <end position="25"/>
    </location>
</feature>